<dbReference type="OrthoDB" id="9784272at2"/>
<dbReference type="InterPro" id="IPR007627">
    <property type="entry name" value="RNA_pol_sigma70_r2"/>
</dbReference>
<dbReference type="Gene3D" id="1.10.1740.10">
    <property type="match status" value="1"/>
</dbReference>
<sequence length="188" mass="21258">MDDTDLIDRVARADPKALGHLYDCYAPLLLAVGLGILSNRQEAEDVLHNVFMEIWRKASQYDGRRGSVRAWLILRMRSRSLDRLRSAPYTRSIPIPETVLENTANGMSQDPALAWDCQAVRKAMSKLSREQRTIMELAYFQGLSASEIASHVGLPLGTIKSRMRGALNVLRTHYRTQCQRISNETEGK</sequence>
<dbReference type="InterPro" id="IPR014284">
    <property type="entry name" value="RNA_pol_sigma-70_dom"/>
</dbReference>
<dbReference type="GO" id="GO:0016987">
    <property type="term" value="F:sigma factor activity"/>
    <property type="evidence" value="ECO:0007669"/>
    <property type="project" value="UniProtKB-KW"/>
</dbReference>
<dbReference type="InterPro" id="IPR013325">
    <property type="entry name" value="RNA_pol_sigma_r2"/>
</dbReference>
<dbReference type="NCBIfam" id="TIGR02937">
    <property type="entry name" value="sigma70-ECF"/>
    <property type="match status" value="1"/>
</dbReference>
<dbReference type="Proteomes" id="UP000028839">
    <property type="component" value="Unassembled WGS sequence"/>
</dbReference>
<dbReference type="CDD" id="cd06171">
    <property type="entry name" value="Sigma70_r4"/>
    <property type="match status" value="1"/>
</dbReference>
<dbReference type="HOGENOM" id="CLU_047691_9_3_6"/>
<evidence type="ECO:0000256" key="3">
    <source>
        <dbReference type="ARBA" id="ARBA00023082"/>
    </source>
</evidence>
<name>A0A0E2Z2F8_9GAMM</name>
<dbReference type="AlphaFoldDB" id="A0A0E2Z2F8"/>
<evidence type="ECO:0000313" key="8">
    <source>
        <dbReference type="EMBL" id="KFI19689.1"/>
    </source>
</evidence>
<keyword evidence="2" id="KW-0805">Transcription regulation</keyword>
<dbReference type="PANTHER" id="PTHR43133">
    <property type="entry name" value="RNA POLYMERASE ECF-TYPE SIGMA FACTO"/>
    <property type="match status" value="1"/>
</dbReference>
<dbReference type="InterPro" id="IPR013324">
    <property type="entry name" value="RNA_pol_sigma_r3/r4-like"/>
</dbReference>
<protein>
    <submittedName>
        <fullName evidence="8">RNA polymerase sigma70</fullName>
    </submittedName>
</protein>
<dbReference type="Pfam" id="PF04545">
    <property type="entry name" value="Sigma70_r4"/>
    <property type="match status" value="1"/>
</dbReference>
<evidence type="ECO:0000256" key="5">
    <source>
        <dbReference type="ARBA" id="ARBA00023163"/>
    </source>
</evidence>
<feature type="domain" description="RNA polymerase sigma-70 region 2" evidence="6">
    <location>
        <begin position="21"/>
        <end position="86"/>
    </location>
</feature>
<evidence type="ECO:0000259" key="7">
    <source>
        <dbReference type="Pfam" id="PF04545"/>
    </source>
</evidence>
<dbReference type="InterPro" id="IPR039425">
    <property type="entry name" value="RNA_pol_sigma-70-like"/>
</dbReference>
<evidence type="ECO:0000256" key="4">
    <source>
        <dbReference type="ARBA" id="ARBA00023125"/>
    </source>
</evidence>
<comment type="caution">
    <text evidence="8">The sequence shown here is derived from an EMBL/GenBank/DDBJ whole genome shotgun (WGS) entry which is preliminary data.</text>
</comment>
<accession>A0A0E2Z2F8</accession>
<dbReference type="EMBL" id="JPGN01000043">
    <property type="protein sequence ID" value="KFI19689.1"/>
    <property type="molecule type" value="Genomic_DNA"/>
</dbReference>
<keyword evidence="3" id="KW-0731">Sigma factor</keyword>
<dbReference type="GO" id="GO:0003677">
    <property type="term" value="F:DNA binding"/>
    <property type="evidence" value="ECO:0007669"/>
    <property type="project" value="UniProtKB-KW"/>
</dbReference>
<dbReference type="PANTHER" id="PTHR43133:SF62">
    <property type="entry name" value="RNA POLYMERASE SIGMA FACTOR SIGZ"/>
    <property type="match status" value="1"/>
</dbReference>
<evidence type="ECO:0000313" key="9">
    <source>
        <dbReference type="Proteomes" id="UP000028839"/>
    </source>
</evidence>
<dbReference type="SUPFAM" id="SSF88946">
    <property type="entry name" value="Sigma2 domain of RNA polymerase sigma factors"/>
    <property type="match status" value="1"/>
</dbReference>
<reference evidence="8 9" key="1">
    <citation type="submission" date="2014-07" db="EMBL/GenBank/DDBJ databases">
        <title>Comparative analysis of Nitrosococcus oceani genome inventories of strains from Pacific and Atlantic gyres.</title>
        <authorList>
            <person name="Lim C.K."/>
            <person name="Wang L."/>
            <person name="Sayavedra-Soto L.A."/>
            <person name="Klotz M.G."/>
        </authorList>
    </citation>
    <scope>NUCLEOTIDE SEQUENCE [LARGE SCALE GENOMIC DNA]</scope>
    <source>
        <strain evidence="8 9">C-27</strain>
    </source>
</reference>
<dbReference type="SUPFAM" id="SSF88659">
    <property type="entry name" value="Sigma3 and sigma4 domains of RNA polymerase sigma factors"/>
    <property type="match status" value="1"/>
</dbReference>
<evidence type="ECO:0000256" key="2">
    <source>
        <dbReference type="ARBA" id="ARBA00023015"/>
    </source>
</evidence>
<dbReference type="GO" id="GO:0006352">
    <property type="term" value="P:DNA-templated transcription initiation"/>
    <property type="evidence" value="ECO:0007669"/>
    <property type="project" value="InterPro"/>
</dbReference>
<proteinExistence type="inferred from homology"/>
<gene>
    <name evidence="8" type="ORF">IB75_07730</name>
</gene>
<keyword evidence="4" id="KW-0238">DNA-binding</keyword>
<comment type="similarity">
    <text evidence="1">Belongs to the sigma-70 factor family. ECF subfamily.</text>
</comment>
<evidence type="ECO:0000256" key="1">
    <source>
        <dbReference type="ARBA" id="ARBA00010641"/>
    </source>
</evidence>
<dbReference type="InterPro" id="IPR007630">
    <property type="entry name" value="RNA_pol_sigma70_r4"/>
</dbReference>
<feature type="domain" description="RNA polymerase sigma-70 region 4" evidence="7">
    <location>
        <begin position="123"/>
        <end position="171"/>
    </location>
</feature>
<evidence type="ECO:0000259" key="6">
    <source>
        <dbReference type="Pfam" id="PF04542"/>
    </source>
</evidence>
<keyword evidence="5" id="KW-0804">Transcription</keyword>
<dbReference type="Gene3D" id="1.10.10.10">
    <property type="entry name" value="Winged helix-like DNA-binding domain superfamily/Winged helix DNA-binding domain"/>
    <property type="match status" value="1"/>
</dbReference>
<dbReference type="Pfam" id="PF04542">
    <property type="entry name" value="Sigma70_r2"/>
    <property type="match status" value="1"/>
</dbReference>
<dbReference type="InterPro" id="IPR036388">
    <property type="entry name" value="WH-like_DNA-bd_sf"/>
</dbReference>
<organism evidence="8 9">
    <name type="scientific">Nitrosococcus oceani C-27</name>
    <dbReference type="NCBI Taxonomy" id="314279"/>
    <lineage>
        <taxon>Bacteria</taxon>
        <taxon>Pseudomonadati</taxon>
        <taxon>Pseudomonadota</taxon>
        <taxon>Gammaproteobacteria</taxon>
        <taxon>Chromatiales</taxon>
        <taxon>Chromatiaceae</taxon>
        <taxon>Nitrosococcus</taxon>
    </lineage>
</organism>